<evidence type="ECO:0000313" key="1">
    <source>
        <dbReference type="EMBL" id="ODO61318.1"/>
    </source>
</evidence>
<reference evidence="1 2" key="1">
    <citation type="submission" date="2016-08" db="EMBL/GenBank/DDBJ databases">
        <title>Genome sequencing of Lactobacillus plantarum JSA22, isolated from fermented soybean paste.</title>
        <authorList>
            <person name="Choi H.S."/>
        </authorList>
    </citation>
    <scope>NUCLEOTIDE SEQUENCE [LARGE SCALE GENOMIC DNA]</scope>
    <source>
        <strain evidence="1 2">JSA22</strain>
    </source>
</reference>
<name>A0A192YLS6_LACPN</name>
<organism evidence="1 2">
    <name type="scientific">Lactiplantibacillus plantarum</name>
    <name type="common">Lactobacillus plantarum</name>
    <dbReference type="NCBI Taxonomy" id="1590"/>
    <lineage>
        <taxon>Bacteria</taxon>
        <taxon>Bacillati</taxon>
        <taxon>Bacillota</taxon>
        <taxon>Bacilli</taxon>
        <taxon>Lactobacillales</taxon>
        <taxon>Lactobacillaceae</taxon>
        <taxon>Lactiplantibacillus</taxon>
    </lineage>
</organism>
<dbReference type="Proteomes" id="UP000094892">
    <property type="component" value="Unassembled WGS sequence"/>
</dbReference>
<sequence length="86" mass="9953">MDSLVSALSKLFTQAYEQGVADGRNQQAVDHKMIGRKDFYSEFGIKVDSFDKHYRDKEGFPKPEEDGKWYAPAVEKWLLNHQNLSD</sequence>
<dbReference type="EMBL" id="MCOL01000001">
    <property type="protein sequence ID" value="ODO61318.1"/>
    <property type="molecule type" value="Genomic_DNA"/>
</dbReference>
<accession>A0A192YLS6</accession>
<protein>
    <submittedName>
        <fullName evidence="1">Uncharacterized protein</fullName>
    </submittedName>
</protein>
<dbReference type="RefSeq" id="WP_064972036.1">
    <property type="nucleotide sequence ID" value="NZ_CP016071.1"/>
</dbReference>
<gene>
    <name evidence="1" type="ORF">LPJSA22_01293</name>
</gene>
<dbReference type="PATRIC" id="fig|1590.306.peg.1292"/>
<proteinExistence type="predicted"/>
<comment type="caution">
    <text evidence="1">The sequence shown here is derived from an EMBL/GenBank/DDBJ whole genome shotgun (WGS) entry which is preliminary data.</text>
</comment>
<dbReference type="AlphaFoldDB" id="A0A192YLS6"/>
<evidence type="ECO:0000313" key="2">
    <source>
        <dbReference type="Proteomes" id="UP000094892"/>
    </source>
</evidence>